<dbReference type="PRINTS" id="PR01036">
    <property type="entry name" value="TCRTETB"/>
</dbReference>
<feature type="transmembrane region" description="Helical" evidence="5">
    <location>
        <begin position="144"/>
        <end position="166"/>
    </location>
</feature>
<dbReference type="SUPFAM" id="SSF103473">
    <property type="entry name" value="MFS general substrate transporter"/>
    <property type="match status" value="1"/>
</dbReference>
<feature type="transmembrane region" description="Helical" evidence="5">
    <location>
        <begin position="435"/>
        <end position="457"/>
    </location>
</feature>
<feature type="transmembrane region" description="Helical" evidence="5">
    <location>
        <begin position="263"/>
        <end position="281"/>
    </location>
</feature>
<organism evidence="8 9">
    <name type="scientific">Pigmentiphaga litoralis</name>
    <dbReference type="NCBI Taxonomy" id="516702"/>
    <lineage>
        <taxon>Bacteria</taxon>
        <taxon>Pseudomonadati</taxon>
        <taxon>Pseudomonadota</taxon>
        <taxon>Betaproteobacteria</taxon>
        <taxon>Burkholderiales</taxon>
        <taxon>Alcaligenaceae</taxon>
        <taxon>Pigmentiphaga</taxon>
    </lineage>
</organism>
<protein>
    <submittedName>
        <fullName evidence="8">MFS family permease</fullName>
    </submittedName>
</protein>
<keyword evidence="3 5" id="KW-1133">Transmembrane helix</keyword>
<feature type="transmembrane region" description="Helical" evidence="5">
    <location>
        <begin position="86"/>
        <end position="107"/>
    </location>
</feature>
<evidence type="ECO:0000256" key="5">
    <source>
        <dbReference type="SAM" id="Phobius"/>
    </source>
</evidence>
<feature type="transmembrane region" description="Helical" evidence="5">
    <location>
        <begin position="372"/>
        <end position="398"/>
    </location>
</feature>
<feature type="chain" id="PRO_5031032583" evidence="6">
    <location>
        <begin position="22"/>
        <end position="501"/>
    </location>
</feature>
<feature type="transmembrane region" description="Helical" evidence="5">
    <location>
        <begin position="469"/>
        <end position="491"/>
    </location>
</feature>
<dbReference type="CDD" id="cd17321">
    <property type="entry name" value="MFS_MMR_MDR_like"/>
    <property type="match status" value="1"/>
</dbReference>
<keyword evidence="9" id="KW-1185">Reference proteome</keyword>
<feature type="transmembrane region" description="Helical" evidence="5">
    <location>
        <begin position="338"/>
        <end position="360"/>
    </location>
</feature>
<accession>A0A7Y9IQM6</accession>
<feature type="transmembrane region" description="Helical" evidence="5">
    <location>
        <begin position="239"/>
        <end position="257"/>
    </location>
</feature>
<evidence type="ECO:0000256" key="4">
    <source>
        <dbReference type="ARBA" id="ARBA00023136"/>
    </source>
</evidence>
<dbReference type="InterPro" id="IPR020846">
    <property type="entry name" value="MFS_dom"/>
</dbReference>
<evidence type="ECO:0000313" key="8">
    <source>
        <dbReference type="EMBL" id="NYE81141.1"/>
    </source>
</evidence>
<dbReference type="EMBL" id="JACBYR010000001">
    <property type="protein sequence ID" value="NYE81141.1"/>
    <property type="molecule type" value="Genomic_DNA"/>
</dbReference>
<evidence type="ECO:0000256" key="2">
    <source>
        <dbReference type="ARBA" id="ARBA00022692"/>
    </source>
</evidence>
<comment type="caution">
    <text evidence="8">The sequence shown here is derived from an EMBL/GenBank/DDBJ whole genome shotgun (WGS) entry which is preliminary data.</text>
</comment>
<dbReference type="Gene3D" id="1.20.1250.20">
    <property type="entry name" value="MFS general substrate transporter like domains"/>
    <property type="match status" value="1"/>
</dbReference>
<evidence type="ECO:0000313" key="9">
    <source>
        <dbReference type="Proteomes" id="UP000542125"/>
    </source>
</evidence>
<keyword evidence="4 5" id="KW-0472">Membrane</keyword>
<name>A0A7Y9IQM6_9BURK</name>
<dbReference type="Pfam" id="PF07690">
    <property type="entry name" value="MFS_1"/>
    <property type="match status" value="1"/>
</dbReference>
<evidence type="ECO:0000256" key="3">
    <source>
        <dbReference type="ARBA" id="ARBA00022989"/>
    </source>
</evidence>
<sequence>MSMLLASLGSSIANVGLPAFAQAFGAPFGQAQWIVLAYLLSTTTLVVVAGRLGDQFGRRRVLVAGVTLFTAASGLCALAPSLSMLIIARALQGAGAAAMMALTLAFVGDLMPKASAGRAMGLLGAMSATGTALGPALGGLLLSVWGWPALFAVMLPPGALAAWITWKHLPASASALAPASAPTPTPTPAPASAFASAPVSVRSPSSAPASTPSLVPTPNASPPRVARASSAAARLDAQGMLLLVLTLAAYALAMTLGRTSGSAWTMPLLLATAAIGAIGFIRAEARAAFPLIRLDVLQRPDVGSGFAFSAAVSTVAMATLVVSPFYLSAGLGLRPAQVGLVMSVGPIVAALLGAPAGRWVDRHGQAAMTRSGLIVMLAGCVLLAAIPVSFGVAGYLFALVPLTAGYAVFQTANNTAVMAAAGPNERGVIGGALGLSRNLGLISGASLMGAIFLAGAATTDPTSASPAAVAAGLRLTFLVAAALVGACLVTGQVMRRSRQRS</sequence>
<dbReference type="InterPro" id="IPR036259">
    <property type="entry name" value="MFS_trans_sf"/>
</dbReference>
<evidence type="ECO:0000259" key="7">
    <source>
        <dbReference type="PROSITE" id="PS50850"/>
    </source>
</evidence>
<feature type="transmembrane region" description="Helical" evidence="5">
    <location>
        <begin position="119"/>
        <end position="138"/>
    </location>
</feature>
<dbReference type="PANTHER" id="PTHR42718">
    <property type="entry name" value="MAJOR FACILITATOR SUPERFAMILY MULTIDRUG TRANSPORTER MFSC"/>
    <property type="match status" value="1"/>
</dbReference>
<feature type="transmembrane region" description="Helical" evidence="5">
    <location>
        <begin position="302"/>
        <end position="326"/>
    </location>
</feature>
<dbReference type="Proteomes" id="UP000542125">
    <property type="component" value="Unassembled WGS sequence"/>
</dbReference>
<dbReference type="Gene3D" id="1.20.1720.10">
    <property type="entry name" value="Multidrug resistance protein D"/>
    <property type="match status" value="1"/>
</dbReference>
<feature type="transmembrane region" description="Helical" evidence="5">
    <location>
        <begin position="61"/>
        <end position="80"/>
    </location>
</feature>
<keyword evidence="6" id="KW-0732">Signal</keyword>
<reference evidence="8 9" key="1">
    <citation type="submission" date="2020-07" db="EMBL/GenBank/DDBJ databases">
        <title>Genomic Encyclopedia of Type Strains, Phase IV (KMG-V): Genome sequencing to study the core and pangenomes of soil and plant-associated prokaryotes.</title>
        <authorList>
            <person name="Whitman W."/>
        </authorList>
    </citation>
    <scope>NUCLEOTIDE SEQUENCE [LARGE SCALE GENOMIC DNA]</scope>
    <source>
        <strain evidence="8 9">SAS40</strain>
    </source>
</reference>
<feature type="transmembrane region" description="Helical" evidence="5">
    <location>
        <begin position="31"/>
        <end position="49"/>
    </location>
</feature>
<dbReference type="AlphaFoldDB" id="A0A7Y9IQM6"/>
<keyword evidence="2 5" id="KW-0812">Transmembrane</keyword>
<dbReference type="PANTHER" id="PTHR42718:SF48">
    <property type="entry name" value="CONSERVED TWO-DOMAIN MEMBRANE PROTEIN-RELATED"/>
    <property type="match status" value="1"/>
</dbReference>
<dbReference type="PROSITE" id="PS50850">
    <property type="entry name" value="MFS"/>
    <property type="match status" value="1"/>
</dbReference>
<proteinExistence type="predicted"/>
<feature type="domain" description="Major facilitator superfamily (MFS) profile" evidence="7">
    <location>
        <begin position="1"/>
        <end position="499"/>
    </location>
</feature>
<gene>
    <name evidence="8" type="ORF">FHW18_000412</name>
</gene>
<feature type="transmembrane region" description="Helical" evidence="5">
    <location>
        <begin position="404"/>
        <end position="423"/>
    </location>
</feature>
<evidence type="ECO:0000256" key="6">
    <source>
        <dbReference type="SAM" id="SignalP"/>
    </source>
</evidence>
<dbReference type="GO" id="GO:0022857">
    <property type="term" value="F:transmembrane transporter activity"/>
    <property type="evidence" value="ECO:0007669"/>
    <property type="project" value="InterPro"/>
</dbReference>
<evidence type="ECO:0000256" key="1">
    <source>
        <dbReference type="ARBA" id="ARBA00004141"/>
    </source>
</evidence>
<dbReference type="InterPro" id="IPR011701">
    <property type="entry name" value="MFS"/>
</dbReference>
<feature type="signal peptide" evidence="6">
    <location>
        <begin position="1"/>
        <end position="21"/>
    </location>
</feature>
<comment type="subcellular location">
    <subcellularLocation>
        <location evidence="1">Membrane</location>
        <topology evidence="1">Multi-pass membrane protein</topology>
    </subcellularLocation>
</comment>
<dbReference type="GO" id="GO:0016020">
    <property type="term" value="C:membrane"/>
    <property type="evidence" value="ECO:0007669"/>
    <property type="project" value="UniProtKB-SubCell"/>
</dbReference>